<protein>
    <recommendedName>
        <fullName evidence="4">PA14 domain-containing protein</fullName>
    </recommendedName>
</protein>
<keyword evidence="1" id="KW-0812">Transmembrane</keyword>
<evidence type="ECO:0000313" key="2">
    <source>
        <dbReference type="EMBL" id="GHB99932.1"/>
    </source>
</evidence>
<proteinExistence type="predicted"/>
<keyword evidence="1" id="KW-1133">Transmembrane helix</keyword>
<reference evidence="2" key="2">
    <citation type="submission" date="2020-09" db="EMBL/GenBank/DDBJ databases">
        <authorList>
            <person name="Sun Q."/>
            <person name="Kim S."/>
        </authorList>
    </citation>
    <scope>NUCLEOTIDE SEQUENCE</scope>
    <source>
        <strain evidence="2">KCTC 12870</strain>
    </source>
</reference>
<reference evidence="2" key="1">
    <citation type="journal article" date="2014" name="Int. J. Syst. Evol. Microbiol.">
        <title>Complete genome sequence of Corynebacterium casei LMG S-19264T (=DSM 44701T), isolated from a smear-ripened cheese.</title>
        <authorList>
            <consortium name="US DOE Joint Genome Institute (JGI-PGF)"/>
            <person name="Walter F."/>
            <person name="Albersmeier A."/>
            <person name="Kalinowski J."/>
            <person name="Ruckert C."/>
        </authorList>
    </citation>
    <scope>NUCLEOTIDE SEQUENCE</scope>
    <source>
        <strain evidence="2">KCTC 12870</strain>
    </source>
</reference>
<keyword evidence="3" id="KW-1185">Reference proteome</keyword>
<gene>
    <name evidence="2" type="ORF">GCM10007047_15170</name>
</gene>
<keyword evidence="1" id="KW-0472">Membrane</keyword>
<evidence type="ECO:0008006" key="4">
    <source>
        <dbReference type="Google" id="ProtNLM"/>
    </source>
</evidence>
<dbReference type="AlphaFoldDB" id="A0A8J3DBP5"/>
<dbReference type="Proteomes" id="UP000642829">
    <property type="component" value="Unassembled WGS sequence"/>
</dbReference>
<name>A0A8J3DBP5_9BACT</name>
<dbReference type="RefSeq" id="WP_189513600.1">
    <property type="nucleotide sequence ID" value="NZ_BMXG01000008.1"/>
</dbReference>
<accession>A0A8J3DBP5</accession>
<comment type="caution">
    <text evidence="2">The sequence shown here is derived from an EMBL/GenBank/DDBJ whole genome shotgun (WGS) entry which is preliminary data.</text>
</comment>
<evidence type="ECO:0000256" key="1">
    <source>
        <dbReference type="SAM" id="Phobius"/>
    </source>
</evidence>
<organism evidence="2 3">
    <name type="scientific">Cerasicoccus arenae</name>
    <dbReference type="NCBI Taxonomy" id="424488"/>
    <lineage>
        <taxon>Bacteria</taxon>
        <taxon>Pseudomonadati</taxon>
        <taxon>Verrucomicrobiota</taxon>
        <taxon>Opitutia</taxon>
        <taxon>Puniceicoccales</taxon>
        <taxon>Cerasicoccaceae</taxon>
        <taxon>Cerasicoccus</taxon>
    </lineage>
</organism>
<feature type="transmembrane region" description="Helical" evidence="1">
    <location>
        <begin position="20"/>
        <end position="40"/>
    </location>
</feature>
<dbReference type="EMBL" id="BMXG01000008">
    <property type="protein sequence ID" value="GHB99932.1"/>
    <property type="molecule type" value="Genomic_DNA"/>
</dbReference>
<evidence type="ECO:0000313" key="3">
    <source>
        <dbReference type="Proteomes" id="UP000642829"/>
    </source>
</evidence>
<sequence length="381" mass="42013">MTTPEAKPPLFQRLLKRPLLLILVGSLALHLLGGLIFGSWKIFTILTADEAEIEVVPPPPEAIQPQEREYKMKTMRNQRSTAIATQVPIAVDQPSDLNLPNIDIPSPQKNNTAIKARGEVGKIGGGSGLGGGDGRSGFSTLFGNTSPLAGALEGTFIDFKQDRNREAAPDNGWMEAGKDFMRNYNLREFRKYFNAPQKLYATHFYIPLMGADRAPQAYGVEQLVQPSNWVAVYQGKFRSMTGGTFRFVGTADDLLIVGVDGRTALYAGFTESNPSKWKPDDDPRYSPPPVSPYIPKLTEGDWFKLSPGEAKDLSVVIGEIPGGEFACYLFIEQKGVNYEKAPDGRPILPIFKLKELSQSDRNTILSDGYPKRLDGESFGFF</sequence>